<dbReference type="Pfam" id="PF00145">
    <property type="entry name" value="DNA_methylase"/>
    <property type="match status" value="1"/>
</dbReference>
<name>A0ABW4LBK9_9MICO</name>
<dbReference type="EMBL" id="JBHUEA010000002">
    <property type="protein sequence ID" value="MFD1720294.1"/>
    <property type="molecule type" value="Genomic_DNA"/>
</dbReference>
<dbReference type="EC" id="2.1.1.37" evidence="1"/>
<dbReference type="RefSeq" id="WP_377931496.1">
    <property type="nucleotide sequence ID" value="NZ_JBHUEA010000002.1"/>
</dbReference>
<reference evidence="9" key="1">
    <citation type="journal article" date="2019" name="Int. J. Syst. Evol. Microbiol.">
        <title>The Global Catalogue of Microorganisms (GCM) 10K type strain sequencing project: providing services to taxonomists for standard genome sequencing and annotation.</title>
        <authorList>
            <consortium name="The Broad Institute Genomics Platform"/>
            <consortium name="The Broad Institute Genome Sequencing Center for Infectious Disease"/>
            <person name="Wu L."/>
            <person name="Ma J."/>
        </authorList>
    </citation>
    <scope>NUCLEOTIDE SEQUENCE [LARGE SCALE GENOMIC DNA]</scope>
    <source>
        <strain evidence="9">CGMCC 1.12471</strain>
    </source>
</reference>
<sequence>MGDQGRPIAIDLFSGAGGLSLGFERAGFDVLAAVEYDPVHAAVHRYNFPLTELLCADVRIVSADDVIAAAHRGWELHHPEGPRWNGRIDAVIGGPSCQGFSVIGNMSHDDERNDLVVHFARLVTELQPETFCMENVPGLLHPKYEALRANVLGRLEGAGYRIAGADRVVRAEDFGVPQRRHRVIMIGTKAPVNAPFLAPTTIEETTVGDAFAGLEGIADAPVSPLGELRLTTEQLETLDAVENEYSRLAGLREERPGAYGHPRRVDRSVLSGLGLTRHSESSIRRFDETPPGTKEKVSRYFRLALDRASLTLRAGTGRERGSFSAPRPIHPIEPRVITVREAARLHSFPDWFRFHVTNWHAHRQIGNSVPPLLAEAAGAAVMTALGRVPKVSDREPVALGPEALLSLSVSRATTVLGASADHVPAARVRRAASPGPLSTDVPIADEMGLAKPLDDRRLHLRRSPR</sequence>
<organism evidence="8 9">
    <name type="scientific">Amnibacterium endophyticum</name>
    <dbReference type="NCBI Taxonomy" id="2109337"/>
    <lineage>
        <taxon>Bacteria</taxon>
        <taxon>Bacillati</taxon>
        <taxon>Actinomycetota</taxon>
        <taxon>Actinomycetes</taxon>
        <taxon>Micrococcales</taxon>
        <taxon>Microbacteriaceae</taxon>
        <taxon>Amnibacterium</taxon>
    </lineage>
</organism>
<keyword evidence="3 6" id="KW-0808">Transferase</keyword>
<dbReference type="PROSITE" id="PS51679">
    <property type="entry name" value="SAM_MT_C5"/>
    <property type="match status" value="1"/>
</dbReference>
<evidence type="ECO:0000256" key="4">
    <source>
        <dbReference type="ARBA" id="ARBA00022691"/>
    </source>
</evidence>
<dbReference type="PANTHER" id="PTHR10629:SF52">
    <property type="entry name" value="DNA (CYTOSINE-5)-METHYLTRANSFERASE 1"/>
    <property type="match status" value="1"/>
</dbReference>
<dbReference type="Gene3D" id="3.40.50.150">
    <property type="entry name" value="Vaccinia Virus protein VP39"/>
    <property type="match status" value="1"/>
</dbReference>
<evidence type="ECO:0000256" key="6">
    <source>
        <dbReference type="PROSITE-ProRule" id="PRU01016"/>
    </source>
</evidence>
<dbReference type="InterPro" id="IPR001525">
    <property type="entry name" value="C5_MeTfrase"/>
</dbReference>
<comment type="caution">
    <text evidence="8">The sequence shown here is derived from an EMBL/GenBank/DDBJ whole genome shotgun (WGS) entry which is preliminary data.</text>
</comment>
<dbReference type="PRINTS" id="PR00105">
    <property type="entry name" value="C5METTRFRASE"/>
</dbReference>
<dbReference type="Gene3D" id="3.90.120.10">
    <property type="entry name" value="DNA Methylase, subunit A, domain 2"/>
    <property type="match status" value="1"/>
</dbReference>
<evidence type="ECO:0000256" key="1">
    <source>
        <dbReference type="ARBA" id="ARBA00011975"/>
    </source>
</evidence>
<evidence type="ECO:0000256" key="2">
    <source>
        <dbReference type="ARBA" id="ARBA00022603"/>
    </source>
</evidence>
<evidence type="ECO:0000256" key="7">
    <source>
        <dbReference type="RuleBase" id="RU000416"/>
    </source>
</evidence>
<dbReference type="SUPFAM" id="SSF53335">
    <property type="entry name" value="S-adenosyl-L-methionine-dependent methyltransferases"/>
    <property type="match status" value="1"/>
</dbReference>
<feature type="active site" evidence="6">
    <location>
        <position position="97"/>
    </location>
</feature>
<dbReference type="Proteomes" id="UP001597347">
    <property type="component" value="Unassembled WGS sequence"/>
</dbReference>
<evidence type="ECO:0000313" key="8">
    <source>
        <dbReference type="EMBL" id="MFD1720294.1"/>
    </source>
</evidence>
<evidence type="ECO:0000256" key="3">
    <source>
        <dbReference type="ARBA" id="ARBA00022679"/>
    </source>
</evidence>
<evidence type="ECO:0000256" key="5">
    <source>
        <dbReference type="ARBA" id="ARBA00022747"/>
    </source>
</evidence>
<dbReference type="NCBIfam" id="TIGR00675">
    <property type="entry name" value="dcm"/>
    <property type="match status" value="1"/>
</dbReference>
<gene>
    <name evidence="8" type="ORF">ACFSBI_01930</name>
</gene>
<keyword evidence="5" id="KW-0680">Restriction system</keyword>
<keyword evidence="2 6" id="KW-0489">Methyltransferase</keyword>
<dbReference type="PANTHER" id="PTHR10629">
    <property type="entry name" value="CYTOSINE-SPECIFIC METHYLTRANSFERASE"/>
    <property type="match status" value="1"/>
</dbReference>
<proteinExistence type="inferred from homology"/>
<accession>A0ABW4LBK9</accession>
<keyword evidence="9" id="KW-1185">Reference proteome</keyword>
<evidence type="ECO:0000313" key="9">
    <source>
        <dbReference type="Proteomes" id="UP001597347"/>
    </source>
</evidence>
<keyword evidence="4 6" id="KW-0949">S-adenosyl-L-methionine</keyword>
<dbReference type="GO" id="GO:0003886">
    <property type="term" value="F:DNA (cytosine-5-)-methyltransferase activity"/>
    <property type="evidence" value="ECO:0007669"/>
    <property type="project" value="UniProtKB-EC"/>
</dbReference>
<dbReference type="InterPro" id="IPR029063">
    <property type="entry name" value="SAM-dependent_MTases_sf"/>
</dbReference>
<protein>
    <recommendedName>
        <fullName evidence="1">DNA (cytosine-5-)-methyltransferase</fullName>
        <ecNumber evidence="1">2.1.1.37</ecNumber>
    </recommendedName>
</protein>
<comment type="similarity">
    <text evidence="6 7">Belongs to the class I-like SAM-binding methyltransferase superfamily. C5-methyltransferase family.</text>
</comment>
<dbReference type="GO" id="GO:0032259">
    <property type="term" value="P:methylation"/>
    <property type="evidence" value="ECO:0007669"/>
    <property type="project" value="UniProtKB-KW"/>
</dbReference>
<dbReference type="InterPro" id="IPR050390">
    <property type="entry name" value="C5-Methyltransferase"/>
</dbReference>